<dbReference type="Proteomes" id="UP000507470">
    <property type="component" value="Unassembled WGS sequence"/>
</dbReference>
<keyword evidence="3" id="KW-1185">Reference proteome</keyword>
<name>A0A6J8B7J1_MYTCO</name>
<feature type="region of interest" description="Disordered" evidence="1">
    <location>
        <begin position="149"/>
        <end position="193"/>
    </location>
</feature>
<organism evidence="2 3">
    <name type="scientific">Mytilus coruscus</name>
    <name type="common">Sea mussel</name>
    <dbReference type="NCBI Taxonomy" id="42192"/>
    <lineage>
        <taxon>Eukaryota</taxon>
        <taxon>Metazoa</taxon>
        <taxon>Spiralia</taxon>
        <taxon>Lophotrochozoa</taxon>
        <taxon>Mollusca</taxon>
        <taxon>Bivalvia</taxon>
        <taxon>Autobranchia</taxon>
        <taxon>Pteriomorphia</taxon>
        <taxon>Mytilida</taxon>
        <taxon>Mytiloidea</taxon>
        <taxon>Mytilidae</taxon>
        <taxon>Mytilinae</taxon>
        <taxon>Mytilus</taxon>
    </lineage>
</organism>
<protein>
    <submittedName>
        <fullName evidence="2">Uncharacterized protein</fullName>
    </submittedName>
</protein>
<evidence type="ECO:0000313" key="2">
    <source>
        <dbReference type="EMBL" id="CAC5379300.1"/>
    </source>
</evidence>
<reference evidence="2 3" key="1">
    <citation type="submission" date="2020-06" db="EMBL/GenBank/DDBJ databases">
        <authorList>
            <person name="Li R."/>
            <person name="Bekaert M."/>
        </authorList>
    </citation>
    <scope>NUCLEOTIDE SEQUENCE [LARGE SCALE GENOMIC DNA]</scope>
    <source>
        <strain evidence="3">wild</strain>
    </source>
</reference>
<proteinExistence type="predicted"/>
<evidence type="ECO:0000313" key="3">
    <source>
        <dbReference type="Proteomes" id="UP000507470"/>
    </source>
</evidence>
<accession>A0A6J8B7J1</accession>
<gene>
    <name evidence="2" type="ORF">MCOR_15383</name>
</gene>
<dbReference type="AlphaFoldDB" id="A0A6J8B7J1"/>
<feature type="compositionally biased region" description="Basic and acidic residues" evidence="1">
    <location>
        <begin position="184"/>
        <end position="193"/>
    </location>
</feature>
<dbReference type="EMBL" id="CACVKT020002664">
    <property type="protein sequence ID" value="CAC5379300.1"/>
    <property type="molecule type" value="Genomic_DNA"/>
</dbReference>
<evidence type="ECO:0000256" key="1">
    <source>
        <dbReference type="SAM" id="MobiDB-lite"/>
    </source>
</evidence>
<sequence length="193" mass="21947">MANYPDTYAKVVAPSNENSQEAMKTRIEVMEFIQRVWNLIRNKDEWIQGLKCSKEIIKGAIEEEVEELEQTWSYSPTRPTIYEGLALQQLTLGLGDSNVVFKLDLERELKPVLIAVVARKLSVSVSEQFVVSITTDELFPGKAQSIIPKPISPLKKPSTSDILLEDDSKDRQQKSKTTKKKYKKTMDQEKVGD</sequence>
<feature type="compositionally biased region" description="Basic residues" evidence="1">
    <location>
        <begin position="174"/>
        <end position="183"/>
    </location>
</feature>